<sequence>CLCEYICVCLCVLEPNFASRRQLVATQGCHWGSAGNNELPERTSKNVEFSTEENWKDTPFWFLAGHYQQVLPVARTRPSDKYEEGSTFAETFV</sequence>
<organism evidence="1">
    <name type="scientific">Ixodes ricinus</name>
    <name type="common">Common tick</name>
    <name type="synonym">Acarus ricinus</name>
    <dbReference type="NCBI Taxonomy" id="34613"/>
    <lineage>
        <taxon>Eukaryota</taxon>
        <taxon>Metazoa</taxon>
        <taxon>Ecdysozoa</taxon>
        <taxon>Arthropoda</taxon>
        <taxon>Chelicerata</taxon>
        <taxon>Arachnida</taxon>
        <taxon>Acari</taxon>
        <taxon>Parasitiformes</taxon>
        <taxon>Ixodida</taxon>
        <taxon>Ixodoidea</taxon>
        <taxon>Ixodidae</taxon>
        <taxon>Ixodinae</taxon>
        <taxon>Ixodes</taxon>
    </lineage>
</organism>
<accession>A0A147BN14</accession>
<dbReference type="AlphaFoldDB" id="A0A147BN14"/>
<protein>
    <submittedName>
        <fullName evidence="1">Uncharacterized protein</fullName>
    </submittedName>
</protein>
<feature type="non-terminal residue" evidence="1">
    <location>
        <position position="1"/>
    </location>
</feature>
<name>A0A147BN14_IXORI</name>
<proteinExistence type="predicted"/>
<evidence type="ECO:0000313" key="1">
    <source>
        <dbReference type="EMBL" id="JAR91705.1"/>
    </source>
</evidence>
<dbReference type="EMBL" id="GEGO01003699">
    <property type="protein sequence ID" value="JAR91705.1"/>
    <property type="molecule type" value="Transcribed_RNA"/>
</dbReference>
<reference evidence="1" key="1">
    <citation type="journal article" date="2018" name="PLoS Negl. Trop. Dis.">
        <title>Sialome diversity of ticks revealed by RNAseq of single tick salivary glands.</title>
        <authorList>
            <person name="Perner J."/>
            <person name="Kropackova S."/>
            <person name="Kopacek P."/>
            <person name="Ribeiro J.M."/>
        </authorList>
    </citation>
    <scope>NUCLEOTIDE SEQUENCE</scope>
    <source>
        <strain evidence="1">Siblings of single egg batch collected in Ceske Budejovice</strain>
        <tissue evidence="1">Salivary glands</tissue>
    </source>
</reference>